<protein>
    <submittedName>
        <fullName evidence="1">Uncharacterized protein</fullName>
    </submittedName>
</protein>
<reference evidence="1 2" key="1">
    <citation type="journal article" date="2019" name="New Phytol.">
        <title>Comparative genomics reveals unique wood-decay strategies and fruiting body development in the Schizophyllaceae.</title>
        <authorList>
            <person name="Almasi E."/>
            <person name="Sahu N."/>
            <person name="Krizsan K."/>
            <person name="Balint B."/>
            <person name="Kovacs G.M."/>
            <person name="Kiss B."/>
            <person name="Cseklye J."/>
            <person name="Drula E."/>
            <person name="Henrissat B."/>
            <person name="Nagy I."/>
            <person name="Chovatia M."/>
            <person name="Adam C."/>
            <person name="LaButti K."/>
            <person name="Lipzen A."/>
            <person name="Riley R."/>
            <person name="Grigoriev I.V."/>
            <person name="Nagy L.G."/>
        </authorList>
    </citation>
    <scope>NUCLEOTIDE SEQUENCE [LARGE SCALE GENOMIC DNA]</scope>
    <source>
        <strain evidence="1 2">NL-1724</strain>
    </source>
</reference>
<dbReference type="OrthoDB" id="3197992at2759"/>
<name>A0A550CNJ5_9AGAR</name>
<organism evidence="1 2">
    <name type="scientific">Schizophyllum amplum</name>
    <dbReference type="NCBI Taxonomy" id="97359"/>
    <lineage>
        <taxon>Eukaryota</taxon>
        <taxon>Fungi</taxon>
        <taxon>Dikarya</taxon>
        <taxon>Basidiomycota</taxon>
        <taxon>Agaricomycotina</taxon>
        <taxon>Agaricomycetes</taxon>
        <taxon>Agaricomycetidae</taxon>
        <taxon>Agaricales</taxon>
        <taxon>Schizophyllaceae</taxon>
        <taxon>Schizophyllum</taxon>
    </lineage>
</organism>
<sequence length="82" mass="9541">MCEHEWMGDLYTAQHCHHFNPRHPTGNVRDCGSETCSRSANHKHKNVSDCECREAYTMSNRIQNTFRTRCPQCDPQAHPPEL</sequence>
<accession>A0A550CNJ5</accession>
<keyword evidence="2" id="KW-1185">Reference proteome</keyword>
<evidence type="ECO:0000313" key="1">
    <source>
        <dbReference type="EMBL" id="TRM66382.1"/>
    </source>
</evidence>
<dbReference type="AlphaFoldDB" id="A0A550CNJ5"/>
<dbReference type="Proteomes" id="UP000320762">
    <property type="component" value="Unassembled WGS sequence"/>
</dbReference>
<dbReference type="EMBL" id="VDMD01000004">
    <property type="protein sequence ID" value="TRM66382.1"/>
    <property type="molecule type" value="Genomic_DNA"/>
</dbReference>
<gene>
    <name evidence="1" type="ORF">BD626DRAFT_202274</name>
</gene>
<comment type="caution">
    <text evidence="1">The sequence shown here is derived from an EMBL/GenBank/DDBJ whole genome shotgun (WGS) entry which is preliminary data.</text>
</comment>
<evidence type="ECO:0000313" key="2">
    <source>
        <dbReference type="Proteomes" id="UP000320762"/>
    </source>
</evidence>
<proteinExistence type="predicted"/>